<evidence type="ECO:0000256" key="2">
    <source>
        <dbReference type="SAM" id="MobiDB-lite"/>
    </source>
</evidence>
<dbReference type="Gene3D" id="4.10.60.10">
    <property type="entry name" value="Zinc finger, CCHC-type"/>
    <property type="match status" value="1"/>
</dbReference>
<keyword evidence="1" id="KW-0479">Metal-binding</keyword>
<comment type="caution">
    <text evidence="4">The sequence shown here is derived from an EMBL/GenBank/DDBJ whole genome shotgun (WGS) entry which is preliminary data.</text>
</comment>
<accession>A0A6L2J5C5</accession>
<reference evidence="4" key="1">
    <citation type="journal article" date="2019" name="Sci. Rep.">
        <title>Draft genome of Tanacetum cinerariifolium, the natural source of mosquito coil.</title>
        <authorList>
            <person name="Yamashiro T."/>
            <person name="Shiraishi A."/>
            <person name="Satake H."/>
            <person name="Nakayama K."/>
        </authorList>
    </citation>
    <scope>NUCLEOTIDE SEQUENCE</scope>
</reference>
<feature type="domain" description="CCHC-type" evidence="3">
    <location>
        <begin position="263"/>
        <end position="276"/>
    </location>
</feature>
<dbReference type="SUPFAM" id="SSF57756">
    <property type="entry name" value="Retrovirus zinc finger-like domains"/>
    <property type="match status" value="1"/>
</dbReference>
<evidence type="ECO:0000256" key="1">
    <source>
        <dbReference type="PROSITE-ProRule" id="PRU00047"/>
    </source>
</evidence>
<evidence type="ECO:0000259" key="3">
    <source>
        <dbReference type="PROSITE" id="PS50158"/>
    </source>
</evidence>
<keyword evidence="1" id="KW-0862">Zinc</keyword>
<feature type="region of interest" description="Disordered" evidence="2">
    <location>
        <begin position="335"/>
        <end position="362"/>
    </location>
</feature>
<keyword evidence="1" id="KW-0863">Zinc-finger</keyword>
<dbReference type="EMBL" id="BKCJ010000328">
    <property type="protein sequence ID" value="GEU32179.1"/>
    <property type="molecule type" value="Genomic_DNA"/>
</dbReference>
<gene>
    <name evidence="4" type="ORF">Tci_004157</name>
</gene>
<dbReference type="InterPro" id="IPR001878">
    <property type="entry name" value="Znf_CCHC"/>
</dbReference>
<proteinExistence type="predicted"/>
<dbReference type="AlphaFoldDB" id="A0A6L2J5C5"/>
<dbReference type="InterPro" id="IPR036875">
    <property type="entry name" value="Znf_CCHC_sf"/>
</dbReference>
<dbReference type="PROSITE" id="PS50158">
    <property type="entry name" value="ZF_CCHC"/>
    <property type="match status" value="1"/>
</dbReference>
<organism evidence="4">
    <name type="scientific">Tanacetum cinerariifolium</name>
    <name type="common">Dalmatian daisy</name>
    <name type="synonym">Chrysanthemum cinerariifolium</name>
    <dbReference type="NCBI Taxonomy" id="118510"/>
    <lineage>
        <taxon>Eukaryota</taxon>
        <taxon>Viridiplantae</taxon>
        <taxon>Streptophyta</taxon>
        <taxon>Embryophyta</taxon>
        <taxon>Tracheophyta</taxon>
        <taxon>Spermatophyta</taxon>
        <taxon>Magnoliopsida</taxon>
        <taxon>eudicotyledons</taxon>
        <taxon>Gunneridae</taxon>
        <taxon>Pentapetalae</taxon>
        <taxon>asterids</taxon>
        <taxon>campanulids</taxon>
        <taxon>Asterales</taxon>
        <taxon>Asteraceae</taxon>
        <taxon>Asteroideae</taxon>
        <taxon>Anthemideae</taxon>
        <taxon>Anthemidinae</taxon>
        <taxon>Tanacetum</taxon>
    </lineage>
</organism>
<name>A0A6L2J5C5_TANCI</name>
<sequence length="362" mass="41701">MKEMLYKFIDEGKREHEEMRTFINEFRTTNKLFVKERNNSLSKLKFEVHELLRVIDNAAISNYKAKGVTTRDGKTTTQDIQNDNTNMHNEEPLEDANLKLLRSLPSAWNNIALIMRNKSDLDTLSMNDLYNNLKVYKSGIKGQSTSSSNSQNVAFVFLDNNSNTNEIVNTAHNVSAARSKDQTSTASYTDDVIYSIFSNQYNASQLDNEDLEQIDTDDLKEMDLKWQVTMLTMRVKRFIQKTGRKLSLNGKETVVFNKTKVECYNCYRRGHFTRECMAPRNLGNRNKDSSIRNAPVDTSITNALVFQDGICGYDWSFYVTIRYFRGWRIPTDWPRVNPRNDGKDSPDQAEDASCSGSTKELR</sequence>
<evidence type="ECO:0000313" key="4">
    <source>
        <dbReference type="EMBL" id="GEU32179.1"/>
    </source>
</evidence>
<dbReference type="GO" id="GO:0008270">
    <property type="term" value="F:zinc ion binding"/>
    <property type="evidence" value="ECO:0007669"/>
    <property type="project" value="UniProtKB-KW"/>
</dbReference>
<dbReference type="GO" id="GO:0003676">
    <property type="term" value="F:nucleic acid binding"/>
    <property type="evidence" value="ECO:0007669"/>
    <property type="project" value="InterPro"/>
</dbReference>
<protein>
    <recommendedName>
        <fullName evidence="3">CCHC-type domain-containing protein</fullName>
    </recommendedName>
</protein>